<dbReference type="EMBL" id="UINC01034595">
    <property type="protein sequence ID" value="SVB25678.1"/>
    <property type="molecule type" value="Genomic_DNA"/>
</dbReference>
<keyword evidence="1" id="KW-0547">Nucleotide-binding</keyword>
<evidence type="ECO:0000256" key="2">
    <source>
        <dbReference type="ARBA" id="ARBA00023134"/>
    </source>
</evidence>
<reference evidence="4" key="1">
    <citation type="submission" date="2018-05" db="EMBL/GenBank/DDBJ databases">
        <authorList>
            <person name="Lanie J.A."/>
            <person name="Ng W.-L."/>
            <person name="Kazmierczak K.M."/>
            <person name="Andrzejewski T.M."/>
            <person name="Davidsen T.M."/>
            <person name="Wayne K.J."/>
            <person name="Tettelin H."/>
            <person name="Glass J.I."/>
            <person name="Rusch D."/>
            <person name="Podicherti R."/>
            <person name="Tsui H.-C.T."/>
            <person name="Winkler M.E."/>
        </authorList>
    </citation>
    <scope>NUCLEOTIDE SEQUENCE</scope>
</reference>
<evidence type="ECO:0000313" key="4">
    <source>
        <dbReference type="EMBL" id="SVB25678.1"/>
    </source>
</evidence>
<dbReference type="InterPro" id="IPR005517">
    <property type="entry name" value="Transl_elong_EFG/EF2_IV"/>
</dbReference>
<dbReference type="SUPFAM" id="SSF54980">
    <property type="entry name" value="EF-G C-terminal domain-like"/>
    <property type="match status" value="1"/>
</dbReference>
<dbReference type="Gene3D" id="3.30.230.10">
    <property type="match status" value="1"/>
</dbReference>
<dbReference type="InterPro" id="IPR009000">
    <property type="entry name" value="Transl_B-barrel_sf"/>
</dbReference>
<dbReference type="InterPro" id="IPR041095">
    <property type="entry name" value="EFG_II"/>
</dbReference>
<name>A0A382CHL1_9ZZZZ</name>
<gene>
    <name evidence="4" type="ORF">METZ01_LOCUS178532</name>
</gene>
<dbReference type="InterPro" id="IPR009022">
    <property type="entry name" value="EFG_III"/>
</dbReference>
<dbReference type="SMART" id="SM00889">
    <property type="entry name" value="EFG_IV"/>
    <property type="match status" value="1"/>
</dbReference>
<dbReference type="PANTHER" id="PTHR43261">
    <property type="entry name" value="TRANSLATION ELONGATION FACTOR G-RELATED"/>
    <property type="match status" value="1"/>
</dbReference>
<dbReference type="Pfam" id="PF14492">
    <property type="entry name" value="EFG_III"/>
    <property type="match status" value="1"/>
</dbReference>
<dbReference type="InterPro" id="IPR020568">
    <property type="entry name" value="Ribosomal_Su5_D2-typ_SF"/>
</dbReference>
<dbReference type="PANTHER" id="PTHR43261:SF6">
    <property type="entry name" value="ELONGATION FACTOR G-LIKE PROTEIN"/>
    <property type="match status" value="1"/>
</dbReference>
<dbReference type="Gene3D" id="3.30.70.870">
    <property type="entry name" value="Elongation Factor G (Translational Gtpase), domain 3"/>
    <property type="match status" value="1"/>
</dbReference>
<dbReference type="CDD" id="cd04170">
    <property type="entry name" value="EF-G_bact"/>
    <property type="match status" value="1"/>
</dbReference>
<dbReference type="InterPro" id="IPR035647">
    <property type="entry name" value="EFG_III/V"/>
</dbReference>
<dbReference type="Gene3D" id="2.40.30.10">
    <property type="entry name" value="Translation factors"/>
    <property type="match status" value="1"/>
</dbReference>
<protein>
    <recommendedName>
        <fullName evidence="3">Tr-type G domain-containing protein</fullName>
    </recommendedName>
</protein>
<proteinExistence type="predicted"/>
<dbReference type="AlphaFoldDB" id="A0A382CHL1"/>
<dbReference type="InterPro" id="IPR027417">
    <property type="entry name" value="P-loop_NTPase"/>
</dbReference>
<keyword evidence="2" id="KW-0342">GTP-binding</keyword>
<dbReference type="SUPFAM" id="SSF50447">
    <property type="entry name" value="Translation proteins"/>
    <property type="match status" value="1"/>
</dbReference>
<dbReference type="InterPro" id="IPR053905">
    <property type="entry name" value="EF-G-like_DII"/>
</dbReference>
<dbReference type="PROSITE" id="PS51722">
    <property type="entry name" value="G_TR_2"/>
    <property type="match status" value="1"/>
</dbReference>
<dbReference type="GO" id="GO:0032790">
    <property type="term" value="P:ribosome disassembly"/>
    <property type="evidence" value="ECO:0007669"/>
    <property type="project" value="TreeGrafter"/>
</dbReference>
<dbReference type="InterPro" id="IPR000795">
    <property type="entry name" value="T_Tr_GTP-bd_dom"/>
</dbReference>
<feature type="domain" description="Tr-type G" evidence="3">
    <location>
        <begin position="11"/>
        <end position="268"/>
    </location>
</feature>
<evidence type="ECO:0000256" key="1">
    <source>
        <dbReference type="ARBA" id="ARBA00022741"/>
    </source>
</evidence>
<accession>A0A382CHL1</accession>
<dbReference type="InterPro" id="IPR014721">
    <property type="entry name" value="Ribsml_uS5_D2-typ_fold_subgr"/>
</dbReference>
<feature type="non-terminal residue" evidence="4">
    <location>
        <position position="530"/>
    </location>
</feature>
<dbReference type="Pfam" id="PF03764">
    <property type="entry name" value="EFG_IV"/>
    <property type="match status" value="1"/>
</dbReference>
<dbReference type="Pfam" id="PF00009">
    <property type="entry name" value="GTP_EFTU"/>
    <property type="match status" value="1"/>
</dbReference>
<dbReference type="NCBIfam" id="TIGR00231">
    <property type="entry name" value="small_GTP"/>
    <property type="match status" value="1"/>
</dbReference>
<dbReference type="GO" id="GO:0005525">
    <property type="term" value="F:GTP binding"/>
    <property type="evidence" value="ECO:0007669"/>
    <property type="project" value="UniProtKB-KW"/>
</dbReference>
<dbReference type="NCBIfam" id="NF009891">
    <property type="entry name" value="PRK13351.1-1"/>
    <property type="match status" value="1"/>
</dbReference>
<dbReference type="Pfam" id="PF22042">
    <property type="entry name" value="EF-G_D2"/>
    <property type="match status" value="1"/>
</dbReference>
<dbReference type="NCBIfam" id="NF009381">
    <property type="entry name" value="PRK12740.1-5"/>
    <property type="match status" value="1"/>
</dbReference>
<dbReference type="GO" id="GO:0003924">
    <property type="term" value="F:GTPase activity"/>
    <property type="evidence" value="ECO:0007669"/>
    <property type="project" value="InterPro"/>
</dbReference>
<evidence type="ECO:0000259" key="3">
    <source>
        <dbReference type="PROSITE" id="PS51722"/>
    </source>
</evidence>
<dbReference type="InterPro" id="IPR005225">
    <property type="entry name" value="Small_GTP-bd"/>
</dbReference>
<dbReference type="Gene3D" id="3.40.50.300">
    <property type="entry name" value="P-loop containing nucleotide triphosphate hydrolases"/>
    <property type="match status" value="1"/>
</dbReference>
<dbReference type="PRINTS" id="PR00315">
    <property type="entry name" value="ELONGATNFCT"/>
</dbReference>
<dbReference type="SUPFAM" id="SSF54211">
    <property type="entry name" value="Ribosomal protein S5 domain 2-like"/>
    <property type="match status" value="1"/>
</dbReference>
<organism evidence="4">
    <name type="scientific">marine metagenome</name>
    <dbReference type="NCBI Taxonomy" id="408172"/>
    <lineage>
        <taxon>unclassified sequences</taxon>
        <taxon>metagenomes</taxon>
        <taxon>ecological metagenomes</taxon>
    </lineage>
</organism>
<dbReference type="CDD" id="cd16262">
    <property type="entry name" value="EFG_III"/>
    <property type="match status" value="1"/>
</dbReference>
<sequence length="530" mass="58065">VATSQTLFHTKDIRNIAVVGHAGSGKTTLIETLLEKAGAINSAGSVGKGTTVCDFSDQEKHLQHSLDASVCHLETGGASINLLDTPGYPDFMGRALSVLSAVETAAIVVNAQTGPELVTQRMMDFSSQRKLCQLIIVNKIDAEGVELEKILTEIRETFGRQCLPLNLPAQQGKAVADCFFEPADQTPDFSSVDAAHTEIVDQVVELDEELMEAYLEQDDELSLEQLHDPFERALRAGHLIPVCFVSSETGAGIKQLLRILSELMPNPMEGNPPEFFNDTSEEKAVTINADDADGHFVGHVFKVNVDPYVGRLATFRVHQGTVKTGDQIFVGNHRKAVKLAHLYRVQGKNLEEVSSVVSGNFCSVSKIEELHFDTVIHSSHDEDDLHLGSIKMPPPMYGVALELTQRGQEKKLSDALHKLTTEDPSLKIEFHAQANETVLRGMGELHLRIILERMKNEFGIDVSTQPPKIAYLETVTRKSEGHHRHKKQTGGAGQFGEVFLRIEPLPRGSGFEFSNKVVGGTIPGQFIPAV</sequence>
<feature type="non-terminal residue" evidence="4">
    <location>
        <position position="1"/>
    </location>
</feature>
<dbReference type="SUPFAM" id="SSF52540">
    <property type="entry name" value="P-loop containing nucleoside triphosphate hydrolases"/>
    <property type="match status" value="1"/>
</dbReference>